<protein>
    <submittedName>
        <fullName evidence="1">Uncharacterized protein</fullName>
    </submittedName>
</protein>
<reference evidence="1" key="1">
    <citation type="submission" date="2014-11" db="EMBL/GenBank/DDBJ databases">
        <authorList>
            <person name="Amaro Gonzalez C."/>
        </authorList>
    </citation>
    <scope>NUCLEOTIDE SEQUENCE</scope>
</reference>
<dbReference type="AlphaFoldDB" id="A0A0E9RWL4"/>
<sequence length="62" mass="7549">MTCNMLFFLNFTCYFPKLPSQFLMMFIYTQLNHGNHRQLNLFFLPAQTAMMLKFMPNQHEYC</sequence>
<dbReference type="EMBL" id="GBXM01075904">
    <property type="protein sequence ID" value="JAH32673.1"/>
    <property type="molecule type" value="Transcribed_RNA"/>
</dbReference>
<name>A0A0E9RWL4_ANGAN</name>
<reference evidence="1" key="2">
    <citation type="journal article" date="2015" name="Fish Shellfish Immunol.">
        <title>Early steps in the European eel (Anguilla anguilla)-Vibrio vulnificus interaction in the gills: Role of the RtxA13 toxin.</title>
        <authorList>
            <person name="Callol A."/>
            <person name="Pajuelo D."/>
            <person name="Ebbesson L."/>
            <person name="Teles M."/>
            <person name="MacKenzie S."/>
            <person name="Amaro C."/>
        </authorList>
    </citation>
    <scope>NUCLEOTIDE SEQUENCE</scope>
</reference>
<proteinExistence type="predicted"/>
<evidence type="ECO:0000313" key="1">
    <source>
        <dbReference type="EMBL" id="JAH32673.1"/>
    </source>
</evidence>
<accession>A0A0E9RWL4</accession>
<organism evidence="1">
    <name type="scientific">Anguilla anguilla</name>
    <name type="common">European freshwater eel</name>
    <name type="synonym">Muraena anguilla</name>
    <dbReference type="NCBI Taxonomy" id="7936"/>
    <lineage>
        <taxon>Eukaryota</taxon>
        <taxon>Metazoa</taxon>
        <taxon>Chordata</taxon>
        <taxon>Craniata</taxon>
        <taxon>Vertebrata</taxon>
        <taxon>Euteleostomi</taxon>
        <taxon>Actinopterygii</taxon>
        <taxon>Neopterygii</taxon>
        <taxon>Teleostei</taxon>
        <taxon>Anguilliformes</taxon>
        <taxon>Anguillidae</taxon>
        <taxon>Anguilla</taxon>
    </lineage>
</organism>